<dbReference type="Proteomes" id="UP000577697">
    <property type="component" value="Unassembled WGS sequence"/>
</dbReference>
<dbReference type="EMBL" id="JACICB010000015">
    <property type="protein sequence ID" value="MBB3707796.1"/>
    <property type="molecule type" value="Genomic_DNA"/>
</dbReference>
<keyword evidence="4" id="KW-1185">Reference proteome</keyword>
<dbReference type="KEGG" id="aak:AA2016_3559"/>
<dbReference type="Proteomes" id="UP000075755">
    <property type="component" value="Chromosome"/>
</dbReference>
<gene>
    <name evidence="1" type="ORF">AA2016_3559</name>
    <name evidence="2" type="ORF">FHS67_004129</name>
</gene>
<sequence>MGSDALGRPLYVRDGRRIIREIECLSDALAFLRDWPETRRGPIYHSALRACRAAQAGQLHLDGARNAMQCFARSVGILEVAPVSIEPWMVAPRSGRMPI</sequence>
<dbReference type="RefSeq" id="WP_067961961.1">
    <property type="nucleotide sequence ID" value="NZ_CP015005.1"/>
</dbReference>
<evidence type="ECO:0000313" key="2">
    <source>
        <dbReference type="EMBL" id="MBB3707796.1"/>
    </source>
</evidence>
<reference evidence="2 4" key="2">
    <citation type="submission" date="2020-08" db="EMBL/GenBank/DDBJ databases">
        <title>Genomic Encyclopedia of Type Strains, Phase IV (KMG-IV): sequencing the most valuable type-strain genomes for metagenomic binning, comparative biology and taxonomic classification.</title>
        <authorList>
            <person name="Goeker M."/>
        </authorList>
    </citation>
    <scope>NUCLEOTIDE SEQUENCE [LARGE SCALE GENOMIC DNA]</scope>
    <source>
        <strain evidence="2 4">DSM 10368</strain>
    </source>
</reference>
<organism evidence="1 3">
    <name type="scientific">Aminobacter aminovorans</name>
    <name type="common">Chelatobacter heintzii</name>
    <dbReference type="NCBI Taxonomy" id="83263"/>
    <lineage>
        <taxon>Bacteria</taxon>
        <taxon>Pseudomonadati</taxon>
        <taxon>Pseudomonadota</taxon>
        <taxon>Alphaproteobacteria</taxon>
        <taxon>Hyphomicrobiales</taxon>
        <taxon>Phyllobacteriaceae</taxon>
        <taxon>Aminobacter</taxon>
    </lineage>
</organism>
<dbReference type="InterPro" id="IPR010385">
    <property type="entry name" value="DUF982"/>
</dbReference>
<name>A0AAC9ART9_AMIAI</name>
<dbReference type="Pfam" id="PF06169">
    <property type="entry name" value="DUF982"/>
    <property type="match status" value="1"/>
</dbReference>
<evidence type="ECO:0000313" key="3">
    <source>
        <dbReference type="Proteomes" id="UP000075755"/>
    </source>
</evidence>
<dbReference type="EMBL" id="CP015005">
    <property type="protein sequence ID" value="AMS42481.1"/>
    <property type="molecule type" value="Genomic_DNA"/>
</dbReference>
<evidence type="ECO:0000313" key="4">
    <source>
        <dbReference type="Proteomes" id="UP000577697"/>
    </source>
</evidence>
<dbReference type="AlphaFoldDB" id="A0AAC9ART9"/>
<reference evidence="1 3" key="1">
    <citation type="submission" date="2016-03" db="EMBL/GenBank/DDBJ databases">
        <title>Complete genome of Aminobacter aminovorans KCTC 2477.</title>
        <authorList>
            <person name="Kim K.M."/>
        </authorList>
    </citation>
    <scope>NUCLEOTIDE SEQUENCE [LARGE SCALE GENOMIC DNA]</scope>
    <source>
        <strain evidence="1 3">KCTC 2477</strain>
    </source>
</reference>
<dbReference type="Gene3D" id="6.10.250.730">
    <property type="match status" value="1"/>
</dbReference>
<evidence type="ECO:0000313" key="1">
    <source>
        <dbReference type="EMBL" id="AMS42481.1"/>
    </source>
</evidence>
<evidence type="ECO:0008006" key="5">
    <source>
        <dbReference type="Google" id="ProtNLM"/>
    </source>
</evidence>
<protein>
    <recommendedName>
        <fullName evidence="5">DUF982 domain-containing protein</fullName>
    </recommendedName>
</protein>
<accession>A0AAC9ART9</accession>
<proteinExistence type="predicted"/>